<protein>
    <recommendedName>
        <fullName evidence="4">Benenodin family lasso peptide</fullName>
    </recommendedName>
</protein>
<dbReference type="EMBL" id="JACIDX010000019">
    <property type="protein sequence ID" value="MBB3957079.1"/>
    <property type="molecule type" value="Genomic_DNA"/>
</dbReference>
<sequence>MERMNEQQSDLIDLGEATSETRGAQGNGLDSVGQQIAGGGLTD</sequence>
<evidence type="ECO:0008006" key="4">
    <source>
        <dbReference type="Google" id="ProtNLM"/>
    </source>
</evidence>
<comment type="caution">
    <text evidence="2">The sequence shown here is derived from an EMBL/GenBank/DDBJ whole genome shotgun (WGS) entry which is preliminary data.</text>
</comment>
<proteinExistence type="predicted"/>
<accession>A0A7W6CLY5</accession>
<name>A0A7W6CLY5_9SPHN</name>
<evidence type="ECO:0000313" key="3">
    <source>
        <dbReference type="Proteomes" id="UP000548867"/>
    </source>
</evidence>
<dbReference type="RefSeq" id="WP_183628084.1">
    <property type="nucleotide sequence ID" value="NZ_JACIDX010000019.1"/>
</dbReference>
<dbReference type="Pfam" id="PF24178">
    <property type="entry name" value="Subterisin"/>
    <property type="match status" value="1"/>
</dbReference>
<gene>
    <name evidence="2" type="ORF">GGR38_004053</name>
</gene>
<keyword evidence="3" id="KW-1185">Reference proteome</keyword>
<reference evidence="2 3" key="1">
    <citation type="submission" date="2020-08" db="EMBL/GenBank/DDBJ databases">
        <title>Genomic Encyclopedia of Type Strains, Phase IV (KMG-IV): sequencing the most valuable type-strain genomes for metagenomic binning, comparative biology and taxonomic classification.</title>
        <authorList>
            <person name="Goeker M."/>
        </authorList>
    </citation>
    <scope>NUCLEOTIDE SEQUENCE [LARGE SCALE GENOMIC DNA]</scope>
    <source>
        <strain evidence="2 3">DSM 27057</strain>
    </source>
</reference>
<evidence type="ECO:0000313" key="2">
    <source>
        <dbReference type="EMBL" id="MBB3957079.1"/>
    </source>
</evidence>
<dbReference type="AlphaFoldDB" id="A0A7W6CLY5"/>
<organism evidence="2 3">
    <name type="scientific">Novosphingobium sediminicola</name>
    <dbReference type="NCBI Taxonomy" id="563162"/>
    <lineage>
        <taxon>Bacteria</taxon>
        <taxon>Pseudomonadati</taxon>
        <taxon>Pseudomonadota</taxon>
        <taxon>Alphaproteobacteria</taxon>
        <taxon>Sphingomonadales</taxon>
        <taxon>Sphingomonadaceae</taxon>
        <taxon>Novosphingobium</taxon>
    </lineage>
</organism>
<feature type="compositionally biased region" description="Polar residues" evidence="1">
    <location>
        <begin position="1"/>
        <end position="10"/>
    </location>
</feature>
<dbReference type="InterPro" id="IPR049805">
    <property type="entry name" value="Lasso_benenodin"/>
</dbReference>
<dbReference type="NCBIfam" id="NF033522">
    <property type="entry name" value="lasso_benenodin"/>
    <property type="match status" value="1"/>
</dbReference>
<feature type="region of interest" description="Disordered" evidence="1">
    <location>
        <begin position="1"/>
        <end position="43"/>
    </location>
</feature>
<dbReference type="Proteomes" id="UP000548867">
    <property type="component" value="Unassembled WGS sequence"/>
</dbReference>
<evidence type="ECO:0000256" key="1">
    <source>
        <dbReference type="SAM" id="MobiDB-lite"/>
    </source>
</evidence>